<protein>
    <submittedName>
        <fullName evidence="2">Protein unc-13 4B</fullName>
    </submittedName>
</protein>
<comment type="caution">
    <text evidence="2">The sequence shown here is derived from an EMBL/GenBank/DDBJ whole genome shotgun (WGS) entry which is preliminary data.</text>
</comment>
<dbReference type="EMBL" id="BPLR01005048">
    <property type="protein sequence ID" value="GIX99451.1"/>
    <property type="molecule type" value="Genomic_DNA"/>
</dbReference>
<feature type="region of interest" description="Disordered" evidence="1">
    <location>
        <begin position="325"/>
        <end position="348"/>
    </location>
</feature>
<evidence type="ECO:0000313" key="2">
    <source>
        <dbReference type="EMBL" id="GIX99451.1"/>
    </source>
</evidence>
<name>A0AAV4PQW5_CAEEX</name>
<evidence type="ECO:0000256" key="1">
    <source>
        <dbReference type="SAM" id="MobiDB-lite"/>
    </source>
</evidence>
<accession>A0AAV4PQW5</accession>
<proteinExistence type="predicted"/>
<keyword evidence="3" id="KW-1185">Reference proteome</keyword>
<dbReference type="AlphaFoldDB" id="A0AAV4PQW5"/>
<reference evidence="2 3" key="1">
    <citation type="submission" date="2021-06" db="EMBL/GenBank/DDBJ databases">
        <title>Caerostris extrusa draft genome.</title>
        <authorList>
            <person name="Kono N."/>
            <person name="Arakawa K."/>
        </authorList>
    </citation>
    <scope>NUCLEOTIDE SEQUENCE [LARGE SCALE GENOMIC DNA]</scope>
</reference>
<gene>
    <name evidence="2" type="primary">stac</name>
    <name evidence="2" type="ORF">CEXT_720791</name>
</gene>
<sequence length="348" mass="40880">MRSDTIYIEIWDRDPIGLSKNLQQIKKVKSLGGCWYFCKDLMEDICTCSGGSVDDLIGKTEIEVVKIEAVRPEDNNEALKRHLLLVKLCLEYGLKNYESSDFSIFCWDQILNTSARTLLFQHGLQSNINAFEDMACRFITVIHLALDHLTFAFQFLYNVLNETNENLNHLQSLSDNRHFYSDLQDAYQQALENLRSICTSVLSSLHTFDLTDDEAKRVEFQYILKCLSLYEDITKINSDIWITLKNEADDWCAKKAEEIKSLQKERRSEDIIKFLNFLRSYQKAADGVVQSVFLDKTYTSEVYENFERHLWQPVRHHVNEVATESRTLKKGKKKKRRKEKTHWKYLDR</sequence>
<evidence type="ECO:0000313" key="3">
    <source>
        <dbReference type="Proteomes" id="UP001054945"/>
    </source>
</evidence>
<feature type="compositionally biased region" description="Basic residues" evidence="1">
    <location>
        <begin position="328"/>
        <end position="341"/>
    </location>
</feature>
<organism evidence="2 3">
    <name type="scientific">Caerostris extrusa</name>
    <name type="common">Bark spider</name>
    <name type="synonym">Caerostris bankana</name>
    <dbReference type="NCBI Taxonomy" id="172846"/>
    <lineage>
        <taxon>Eukaryota</taxon>
        <taxon>Metazoa</taxon>
        <taxon>Ecdysozoa</taxon>
        <taxon>Arthropoda</taxon>
        <taxon>Chelicerata</taxon>
        <taxon>Arachnida</taxon>
        <taxon>Araneae</taxon>
        <taxon>Araneomorphae</taxon>
        <taxon>Entelegynae</taxon>
        <taxon>Araneoidea</taxon>
        <taxon>Araneidae</taxon>
        <taxon>Caerostris</taxon>
    </lineage>
</organism>
<dbReference type="Proteomes" id="UP001054945">
    <property type="component" value="Unassembled WGS sequence"/>
</dbReference>